<evidence type="ECO:0000313" key="4">
    <source>
        <dbReference type="Proteomes" id="UP000076871"/>
    </source>
</evidence>
<keyword evidence="4" id="KW-1185">Reference proteome</keyword>
<dbReference type="GO" id="GO:0003824">
    <property type="term" value="F:catalytic activity"/>
    <property type="evidence" value="ECO:0007669"/>
    <property type="project" value="InterPro"/>
</dbReference>
<name>A0A165GLD4_9APHY</name>
<evidence type="ECO:0000256" key="1">
    <source>
        <dbReference type="SAM" id="MobiDB-lite"/>
    </source>
</evidence>
<feature type="domain" description="Metalloenzyme" evidence="2">
    <location>
        <begin position="33"/>
        <end position="80"/>
    </location>
</feature>
<organism evidence="3 4">
    <name type="scientific">Laetiporus sulphureus 93-53</name>
    <dbReference type="NCBI Taxonomy" id="1314785"/>
    <lineage>
        <taxon>Eukaryota</taxon>
        <taxon>Fungi</taxon>
        <taxon>Dikarya</taxon>
        <taxon>Basidiomycota</taxon>
        <taxon>Agaricomycotina</taxon>
        <taxon>Agaricomycetes</taxon>
        <taxon>Polyporales</taxon>
        <taxon>Laetiporus</taxon>
    </lineage>
</organism>
<dbReference type="EMBL" id="KV427609">
    <property type="protein sequence ID" value="KZT10511.1"/>
    <property type="molecule type" value="Genomic_DNA"/>
</dbReference>
<dbReference type="Proteomes" id="UP000076871">
    <property type="component" value="Unassembled WGS sequence"/>
</dbReference>
<dbReference type="STRING" id="1314785.A0A165GLD4"/>
<dbReference type="SUPFAM" id="SSF53649">
    <property type="entry name" value="Alkaline phosphatase-like"/>
    <property type="match status" value="1"/>
</dbReference>
<dbReference type="GO" id="GO:0046872">
    <property type="term" value="F:metal ion binding"/>
    <property type="evidence" value="ECO:0007669"/>
    <property type="project" value="InterPro"/>
</dbReference>
<dbReference type="InParanoid" id="A0A165GLD4"/>
<accession>A0A165GLD4</accession>
<dbReference type="InterPro" id="IPR017850">
    <property type="entry name" value="Alkaline_phosphatase_core_sf"/>
</dbReference>
<gene>
    <name evidence="3" type="ORF">LAESUDRAFT_810124</name>
</gene>
<proteinExistence type="predicted"/>
<dbReference type="RefSeq" id="XP_040768251.1">
    <property type="nucleotide sequence ID" value="XM_040914188.1"/>
</dbReference>
<feature type="region of interest" description="Disordered" evidence="1">
    <location>
        <begin position="1"/>
        <end position="28"/>
    </location>
</feature>
<dbReference type="Gene3D" id="3.40.720.10">
    <property type="entry name" value="Alkaline Phosphatase, subunit A"/>
    <property type="match status" value="1"/>
</dbReference>
<reference evidence="3 4" key="1">
    <citation type="journal article" date="2016" name="Mol. Biol. Evol.">
        <title>Comparative Genomics of Early-Diverging Mushroom-Forming Fungi Provides Insights into the Origins of Lignocellulose Decay Capabilities.</title>
        <authorList>
            <person name="Nagy L.G."/>
            <person name="Riley R."/>
            <person name="Tritt A."/>
            <person name="Adam C."/>
            <person name="Daum C."/>
            <person name="Floudas D."/>
            <person name="Sun H."/>
            <person name="Yadav J.S."/>
            <person name="Pangilinan J."/>
            <person name="Larsson K.H."/>
            <person name="Matsuura K."/>
            <person name="Barry K."/>
            <person name="Labutti K."/>
            <person name="Kuo R."/>
            <person name="Ohm R.A."/>
            <person name="Bhattacharya S.S."/>
            <person name="Shirouzu T."/>
            <person name="Yoshinaga Y."/>
            <person name="Martin F.M."/>
            <person name="Grigoriev I.V."/>
            <person name="Hibbett D.S."/>
        </authorList>
    </citation>
    <scope>NUCLEOTIDE SEQUENCE [LARGE SCALE GENOMIC DNA]</scope>
    <source>
        <strain evidence="3 4">93-53</strain>
    </source>
</reference>
<dbReference type="AlphaFoldDB" id="A0A165GLD4"/>
<dbReference type="InterPro" id="IPR006124">
    <property type="entry name" value="Metalloenzyme"/>
</dbReference>
<evidence type="ECO:0000313" key="3">
    <source>
        <dbReference type="EMBL" id="KZT10511.1"/>
    </source>
</evidence>
<dbReference type="OrthoDB" id="10607804at2759"/>
<evidence type="ECO:0000259" key="2">
    <source>
        <dbReference type="Pfam" id="PF01676"/>
    </source>
</evidence>
<protein>
    <recommendedName>
        <fullName evidence="2">Metalloenzyme domain-containing protein</fullName>
    </recommendedName>
</protein>
<dbReference type="GeneID" id="63831216"/>
<dbReference type="Pfam" id="PF01676">
    <property type="entry name" value="Metalloenzyme"/>
    <property type="match status" value="1"/>
</dbReference>
<sequence>MVGPHGRGQGRNGGHLCNEQGRHEGVQGLRPEDAGYILFITADHGNAEQMINPAETDAPHTAHTTIDPVRPFIMTGDPKKFHFTVDKKDGGGRCADVLVALTTFYMTQGLPKPEGECE</sequence>
<feature type="compositionally biased region" description="Gly residues" evidence="1">
    <location>
        <begin position="1"/>
        <end position="13"/>
    </location>
</feature>